<gene>
    <name evidence="1" type="ORF">HU200_002320</name>
</gene>
<dbReference type="GO" id="GO:0005506">
    <property type="term" value="F:iron ion binding"/>
    <property type="evidence" value="ECO:0007669"/>
    <property type="project" value="InterPro"/>
</dbReference>
<comment type="caution">
    <text evidence="1">The sequence shown here is derived from an EMBL/GenBank/DDBJ whole genome shotgun (WGS) entry which is preliminary data.</text>
</comment>
<dbReference type="EMBL" id="JACEFO010000157">
    <property type="protein sequence ID" value="KAF8779735.1"/>
    <property type="molecule type" value="Genomic_DNA"/>
</dbReference>
<evidence type="ECO:0000313" key="1">
    <source>
        <dbReference type="EMBL" id="KAF8779735.1"/>
    </source>
</evidence>
<dbReference type="GO" id="GO:0020037">
    <property type="term" value="F:heme binding"/>
    <property type="evidence" value="ECO:0007669"/>
    <property type="project" value="InterPro"/>
</dbReference>
<dbReference type="Proteomes" id="UP000636709">
    <property type="component" value="Unassembled WGS sequence"/>
</dbReference>
<reference evidence="1" key="1">
    <citation type="submission" date="2020-07" db="EMBL/GenBank/DDBJ databases">
        <title>Genome sequence and genetic diversity analysis of an under-domesticated orphan crop, white fonio (Digitaria exilis).</title>
        <authorList>
            <person name="Bennetzen J.L."/>
            <person name="Chen S."/>
            <person name="Ma X."/>
            <person name="Wang X."/>
            <person name="Yssel A.E.J."/>
            <person name="Chaluvadi S.R."/>
            <person name="Johnson M."/>
            <person name="Gangashetty P."/>
            <person name="Hamidou F."/>
            <person name="Sanogo M.D."/>
            <person name="Zwaenepoel A."/>
            <person name="Wallace J."/>
            <person name="Van De Peer Y."/>
            <person name="Van Deynze A."/>
        </authorList>
    </citation>
    <scope>NUCLEOTIDE SEQUENCE</scope>
    <source>
        <tissue evidence="1">Leaves</tissue>
    </source>
</reference>
<protein>
    <submittedName>
        <fullName evidence="1">Uncharacterized protein</fullName>
    </submittedName>
</protein>
<accession>A0A835KZD1</accession>
<organism evidence="1 2">
    <name type="scientific">Digitaria exilis</name>
    <dbReference type="NCBI Taxonomy" id="1010633"/>
    <lineage>
        <taxon>Eukaryota</taxon>
        <taxon>Viridiplantae</taxon>
        <taxon>Streptophyta</taxon>
        <taxon>Embryophyta</taxon>
        <taxon>Tracheophyta</taxon>
        <taxon>Spermatophyta</taxon>
        <taxon>Magnoliopsida</taxon>
        <taxon>Liliopsida</taxon>
        <taxon>Poales</taxon>
        <taxon>Poaceae</taxon>
        <taxon>PACMAD clade</taxon>
        <taxon>Panicoideae</taxon>
        <taxon>Panicodae</taxon>
        <taxon>Paniceae</taxon>
        <taxon>Anthephorinae</taxon>
        <taxon>Digitaria</taxon>
    </lineage>
</organism>
<dbReference type="InterPro" id="IPR036396">
    <property type="entry name" value="Cyt_P450_sf"/>
</dbReference>
<dbReference type="Gene3D" id="1.10.630.10">
    <property type="entry name" value="Cytochrome P450"/>
    <property type="match status" value="1"/>
</dbReference>
<dbReference type="GO" id="GO:0004497">
    <property type="term" value="F:monooxygenase activity"/>
    <property type="evidence" value="ECO:0007669"/>
    <property type="project" value="InterPro"/>
</dbReference>
<dbReference type="AlphaFoldDB" id="A0A835KZD1"/>
<proteinExistence type="predicted"/>
<name>A0A835KZD1_9POAL</name>
<sequence length="288" mass="31998">MADDAEVAGFPIPAGTKVIVNLYAIMRDPEFVLERFVGVDMDFRSKTPGSTGRAPHAFEWRLPDGVQPGDVDIRYRFGTSLNKAVLVPVASRLSVSVTLPTDASVRFCWATSPPNLVRRITGGRLRLEIVKEIMPRSRLRESSLLSPLAAAMLLPPPSPPLLDHQSRCTPGCLAVVPALNFHGQDLRPQMKEGQQHHRFILQLPTSACVGCRFLLDSSYHPPVRLKCMARAMTLAADSRASNGVVNTTTQCDFRRQRRRRDLIHHDTRCTPVFDGMPVWNGLTQKVPC</sequence>
<dbReference type="SUPFAM" id="SSF48264">
    <property type="entry name" value="Cytochrome P450"/>
    <property type="match status" value="1"/>
</dbReference>
<dbReference type="GO" id="GO:0016705">
    <property type="term" value="F:oxidoreductase activity, acting on paired donors, with incorporation or reduction of molecular oxygen"/>
    <property type="evidence" value="ECO:0007669"/>
    <property type="project" value="InterPro"/>
</dbReference>
<evidence type="ECO:0000313" key="2">
    <source>
        <dbReference type="Proteomes" id="UP000636709"/>
    </source>
</evidence>
<keyword evidence="2" id="KW-1185">Reference proteome</keyword>